<dbReference type="InterPro" id="IPR042109">
    <property type="entry name" value="Adenylosuccinate_synth_dom1"/>
</dbReference>
<evidence type="ECO:0000256" key="4">
    <source>
        <dbReference type="ARBA" id="ARBA00022755"/>
    </source>
</evidence>
<dbReference type="Gene3D" id="1.10.300.10">
    <property type="entry name" value="Adenylosuccinate Synthetase, subunit A, domain 2"/>
    <property type="match status" value="1"/>
</dbReference>
<keyword evidence="2" id="KW-0479">Metal-binding</keyword>
<dbReference type="InterPro" id="IPR027417">
    <property type="entry name" value="P-loop_NTPase"/>
</dbReference>
<keyword evidence="6" id="KW-0342">GTP-binding</keyword>
<dbReference type="InterPro" id="IPR001114">
    <property type="entry name" value="Adenylosuccinate_synthetase"/>
</dbReference>
<dbReference type="EC" id="6.3.4.4" evidence="7"/>
<accession>A0A098ECU9</accession>
<dbReference type="SMART" id="SM00788">
    <property type="entry name" value="Adenylsucc_synt"/>
    <property type="match status" value="1"/>
</dbReference>
<keyword evidence="1 7" id="KW-0436">Ligase</keyword>
<dbReference type="GO" id="GO:0046040">
    <property type="term" value="P:IMP metabolic process"/>
    <property type="evidence" value="ECO:0007669"/>
    <property type="project" value="TreeGrafter"/>
</dbReference>
<dbReference type="GO" id="GO:0005525">
    <property type="term" value="F:GTP binding"/>
    <property type="evidence" value="ECO:0007669"/>
    <property type="project" value="UniProtKB-KW"/>
</dbReference>
<evidence type="ECO:0000313" key="7">
    <source>
        <dbReference type="EMBL" id="CEG13341.1"/>
    </source>
</evidence>
<dbReference type="GO" id="GO:0005737">
    <property type="term" value="C:cytoplasm"/>
    <property type="evidence" value="ECO:0007669"/>
    <property type="project" value="TreeGrafter"/>
</dbReference>
<evidence type="ECO:0000256" key="2">
    <source>
        <dbReference type="ARBA" id="ARBA00022723"/>
    </source>
</evidence>
<dbReference type="PANTHER" id="PTHR11846:SF0">
    <property type="entry name" value="ADENYLOSUCCINATE SYNTHETASE"/>
    <property type="match status" value="1"/>
</dbReference>
<dbReference type="EMBL" id="CCXY01000304">
    <property type="protein sequence ID" value="CEG13341.1"/>
    <property type="molecule type" value="Genomic_DNA"/>
</dbReference>
<dbReference type="PROSITE" id="PS01266">
    <property type="entry name" value="ADENYLOSUCCIN_SYN_1"/>
    <property type="match status" value="1"/>
</dbReference>
<dbReference type="Gene3D" id="3.40.440.10">
    <property type="entry name" value="Adenylosuccinate Synthetase, subunit A, domain 1"/>
    <property type="match status" value="1"/>
</dbReference>
<evidence type="ECO:0000256" key="3">
    <source>
        <dbReference type="ARBA" id="ARBA00022741"/>
    </source>
</evidence>
<dbReference type="SUPFAM" id="SSF52540">
    <property type="entry name" value="P-loop containing nucleoside triphosphate hydrolases"/>
    <property type="match status" value="1"/>
</dbReference>
<dbReference type="GO" id="GO:0004019">
    <property type="term" value="F:adenylosuccinate synthase activity"/>
    <property type="evidence" value="ECO:0007669"/>
    <property type="project" value="UniProtKB-EC"/>
</dbReference>
<evidence type="ECO:0000256" key="5">
    <source>
        <dbReference type="ARBA" id="ARBA00022842"/>
    </source>
</evidence>
<dbReference type="GO" id="GO:0044208">
    <property type="term" value="P:'de novo' AMP biosynthetic process"/>
    <property type="evidence" value="ECO:0007669"/>
    <property type="project" value="TreeGrafter"/>
</dbReference>
<keyword evidence="4" id="KW-0658">Purine biosynthesis</keyword>
<dbReference type="HAMAP" id="MF_00011">
    <property type="entry name" value="Adenylosucc_synth"/>
    <property type="match status" value="1"/>
</dbReference>
<proteinExistence type="inferred from homology"/>
<dbReference type="GO" id="GO:0046872">
    <property type="term" value="F:metal ion binding"/>
    <property type="evidence" value="ECO:0007669"/>
    <property type="project" value="UniProtKB-KW"/>
</dbReference>
<sequence length="172" mass="19047">MCNIVIGGQFGDEGKGKIISYMCLKDNYDIIARGGVGPNAGHTIVYDGQEYKVRQIPSGFLNKNTKLYIGAGVLINPDVFLDEISKFNKFNIKERIKVDFQCGIIEETHKVRDKGDANLREKVQTTGSGCGPANEDRIKRLGKLAKDIPALNEFLCDVAMELNDAMDKGKKF</sequence>
<keyword evidence="3" id="KW-0547">Nucleotide-binding</keyword>
<name>A0A098ECU9_9ZZZZ</name>
<dbReference type="Pfam" id="PF00709">
    <property type="entry name" value="Adenylsucc_synt"/>
    <property type="match status" value="1"/>
</dbReference>
<dbReference type="PANTHER" id="PTHR11846">
    <property type="entry name" value="ADENYLOSUCCINATE SYNTHETASE"/>
    <property type="match status" value="1"/>
</dbReference>
<organism evidence="7">
    <name type="scientific">groundwater metagenome</name>
    <dbReference type="NCBI Taxonomy" id="717931"/>
    <lineage>
        <taxon>unclassified sequences</taxon>
        <taxon>metagenomes</taxon>
        <taxon>ecological metagenomes</taxon>
    </lineage>
</organism>
<dbReference type="InterPro" id="IPR018220">
    <property type="entry name" value="Adenylosuccin_syn_GTP-bd"/>
</dbReference>
<evidence type="ECO:0000256" key="6">
    <source>
        <dbReference type="ARBA" id="ARBA00023134"/>
    </source>
</evidence>
<gene>
    <name evidence="7" type="ORF">MSIBF_A3720007</name>
</gene>
<reference evidence="7" key="1">
    <citation type="submission" date="2014-09" db="EMBL/GenBank/DDBJ databases">
        <authorList>
            <person name="Probst J Alexander"/>
        </authorList>
    </citation>
    <scope>NUCLEOTIDE SEQUENCE</scope>
</reference>
<dbReference type="InterPro" id="IPR042110">
    <property type="entry name" value="Adenylosuccinate_synth_dom2"/>
</dbReference>
<evidence type="ECO:0000256" key="1">
    <source>
        <dbReference type="ARBA" id="ARBA00022598"/>
    </source>
</evidence>
<dbReference type="AlphaFoldDB" id="A0A098ECU9"/>
<keyword evidence="5" id="KW-0460">Magnesium</keyword>
<protein>
    <submittedName>
        <fullName evidence="7">Adenylosuccinate synthetase</fullName>
        <ecNumber evidence="7">6.3.4.4</ecNumber>
    </submittedName>
</protein>